<gene>
    <name evidence="3" type="primary">LOC115953269</name>
</gene>
<dbReference type="EnsemblPlants" id="QL07p010402:mrna">
    <property type="protein sequence ID" value="QL07p010402:mrna:CDS:4"/>
    <property type="gene ID" value="QL07p010402"/>
</dbReference>
<reference evidence="3 4" key="1">
    <citation type="journal article" date="2016" name="G3 (Bethesda)">
        <title>First Draft Assembly and Annotation of the Genome of a California Endemic Oak Quercus lobata Nee (Fagaceae).</title>
        <authorList>
            <person name="Sork V.L."/>
            <person name="Fitz-Gibbon S.T."/>
            <person name="Puiu D."/>
            <person name="Crepeau M."/>
            <person name="Gugger P.F."/>
            <person name="Sherman R."/>
            <person name="Stevens K."/>
            <person name="Langley C.H."/>
            <person name="Pellegrini M."/>
            <person name="Salzberg S.L."/>
        </authorList>
    </citation>
    <scope>NUCLEOTIDE SEQUENCE [LARGE SCALE GENOMIC DNA]</scope>
    <source>
        <strain evidence="3 4">cv. SW786</strain>
    </source>
</reference>
<evidence type="ECO:0000256" key="1">
    <source>
        <dbReference type="SAM" id="MobiDB-lite"/>
    </source>
</evidence>
<keyword evidence="4" id="KW-1185">Reference proteome</keyword>
<dbReference type="RefSeq" id="XP_030926722.1">
    <property type="nucleotide sequence ID" value="XM_031070862.1"/>
</dbReference>
<accession>A0A7N2R7H5</accession>
<dbReference type="KEGG" id="qlo:115953269"/>
<protein>
    <recommendedName>
        <fullName evidence="2">VQ domain-containing protein</fullName>
    </recommendedName>
</protein>
<evidence type="ECO:0000313" key="4">
    <source>
        <dbReference type="Proteomes" id="UP000594261"/>
    </source>
</evidence>
<dbReference type="OMA" id="RFHALDS"/>
<feature type="region of interest" description="Disordered" evidence="1">
    <location>
        <begin position="55"/>
        <end position="138"/>
    </location>
</feature>
<organism evidence="3 4">
    <name type="scientific">Quercus lobata</name>
    <name type="common">Valley oak</name>
    <dbReference type="NCBI Taxonomy" id="97700"/>
    <lineage>
        <taxon>Eukaryota</taxon>
        <taxon>Viridiplantae</taxon>
        <taxon>Streptophyta</taxon>
        <taxon>Embryophyta</taxon>
        <taxon>Tracheophyta</taxon>
        <taxon>Spermatophyta</taxon>
        <taxon>Magnoliopsida</taxon>
        <taxon>eudicotyledons</taxon>
        <taxon>Gunneridae</taxon>
        <taxon>Pentapetalae</taxon>
        <taxon>rosids</taxon>
        <taxon>fabids</taxon>
        <taxon>Fagales</taxon>
        <taxon>Fagaceae</taxon>
        <taxon>Quercus</taxon>
    </lineage>
</organism>
<feature type="domain" description="VQ" evidence="2">
    <location>
        <begin position="38"/>
        <end position="63"/>
    </location>
</feature>
<dbReference type="InParanoid" id="A0A7N2R7H5"/>
<evidence type="ECO:0000259" key="2">
    <source>
        <dbReference type="Pfam" id="PF05678"/>
    </source>
</evidence>
<dbReference type="InterPro" id="IPR039335">
    <property type="entry name" value="SIB1/2"/>
</dbReference>
<feature type="compositionally biased region" description="Low complexity" evidence="1">
    <location>
        <begin position="23"/>
        <end position="34"/>
    </location>
</feature>
<feature type="compositionally biased region" description="Low complexity" evidence="1">
    <location>
        <begin position="117"/>
        <end position="132"/>
    </location>
</feature>
<dbReference type="Pfam" id="PF05678">
    <property type="entry name" value="VQ"/>
    <property type="match status" value="1"/>
</dbReference>
<dbReference type="AlphaFoldDB" id="A0A7N2R7H5"/>
<dbReference type="GeneID" id="115953269"/>
<dbReference type="Proteomes" id="UP000594261">
    <property type="component" value="Chromosome 7"/>
</dbReference>
<feature type="compositionally biased region" description="Basic residues" evidence="1">
    <location>
        <begin position="10"/>
        <end position="22"/>
    </location>
</feature>
<feature type="region of interest" description="Disordered" evidence="1">
    <location>
        <begin position="1"/>
        <end position="35"/>
    </location>
</feature>
<dbReference type="PANTHER" id="PTHR33624">
    <property type="entry name" value="SIGMA FACTOR BINDING PROTEIN 1, CHLOROPLASTIC"/>
    <property type="match status" value="1"/>
</dbReference>
<dbReference type="Gramene" id="QL07p010402:mrna">
    <property type="protein sequence ID" value="QL07p010402:mrna:CDS:4"/>
    <property type="gene ID" value="QL07p010402"/>
</dbReference>
<sequence length="170" mass="19139">MENNLLTSVHQRKPTKKAKQPKKNNNNNNNNPIKVVYISNPMKVKTSASQFRALVQELTGQDSELPDPTKYSNKDEHVGGRQHQTAPDPMINDDNKVDGDDDDDDHSQQEEVPTVDPSTSQEQPESSSSQLEPYDDVFTPQMIDSFSGLLPNTVFYDSPQLDVLRRLDTV</sequence>
<dbReference type="PANTHER" id="PTHR33624:SF2">
    <property type="entry name" value="SIGMA FACTOR BINDING PROTEIN 1, CHLOROPLASTIC"/>
    <property type="match status" value="1"/>
</dbReference>
<reference evidence="3" key="2">
    <citation type="submission" date="2021-01" db="UniProtKB">
        <authorList>
            <consortium name="EnsemblPlants"/>
        </authorList>
    </citation>
    <scope>IDENTIFICATION</scope>
</reference>
<dbReference type="EMBL" id="LRBV02000007">
    <property type="status" value="NOT_ANNOTATED_CDS"/>
    <property type="molecule type" value="Genomic_DNA"/>
</dbReference>
<dbReference type="OrthoDB" id="665788at2759"/>
<name>A0A7N2R7H5_QUELO</name>
<dbReference type="InterPro" id="IPR008889">
    <property type="entry name" value="VQ"/>
</dbReference>
<evidence type="ECO:0000313" key="3">
    <source>
        <dbReference type="EnsemblPlants" id="QL07p010402:mrna:CDS:4"/>
    </source>
</evidence>
<proteinExistence type="predicted"/>